<dbReference type="InterPro" id="IPR029044">
    <property type="entry name" value="Nucleotide-diphossugar_trans"/>
</dbReference>
<sequence length="193" mass="22383">MPPCIMIRKKIFEEAGYFDGSLEIPHSQHGEIEFAARIKAQGYKLLIDGTHTAVHLHDKQNSGTFGTRSQLMRMLKISRDRLIGYFSTYADSYFKVLKSAPACQKLELAGYFPFHCLSFFIMNFQPSWVLMYPILVGLGWSLLSSLRSEGFRPANIFIFHPLITLSGRVIRAYGYFFRRLERLLDYLLRMDHD</sequence>
<dbReference type="SUPFAM" id="SSF53448">
    <property type="entry name" value="Nucleotide-diphospho-sugar transferases"/>
    <property type="match status" value="1"/>
</dbReference>
<keyword evidence="1" id="KW-1133">Transmembrane helix</keyword>
<feature type="transmembrane region" description="Helical" evidence="1">
    <location>
        <begin position="158"/>
        <end position="177"/>
    </location>
</feature>
<proteinExistence type="predicted"/>
<dbReference type="Proteomes" id="UP000070405">
    <property type="component" value="Unassembled WGS sequence"/>
</dbReference>
<keyword evidence="1" id="KW-0472">Membrane</keyword>
<accession>A0A133VBU6</accession>
<feature type="transmembrane region" description="Helical" evidence="1">
    <location>
        <begin position="128"/>
        <end position="146"/>
    </location>
</feature>
<protein>
    <submittedName>
        <fullName evidence="2">Uncharacterized protein</fullName>
    </submittedName>
</protein>
<evidence type="ECO:0000313" key="3">
    <source>
        <dbReference type="Proteomes" id="UP000070405"/>
    </source>
</evidence>
<reference evidence="2 3" key="1">
    <citation type="journal article" date="2016" name="Sci. Rep.">
        <title>Metabolic traits of an uncultured archaeal lineage -MSBL1- from brine pools of the Red Sea.</title>
        <authorList>
            <person name="Mwirichia R."/>
            <person name="Alam I."/>
            <person name="Rashid M."/>
            <person name="Vinu M."/>
            <person name="Ba-Alawi W."/>
            <person name="Anthony Kamau A."/>
            <person name="Kamanda Ngugi D."/>
            <person name="Goker M."/>
            <person name="Klenk H.P."/>
            <person name="Bajic V."/>
            <person name="Stingl U."/>
        </authorList>
    </citation>
    <scope>NUCLEOTIDE SEQUENCE [LARGE SCALE GENOMIC DNA]</scope>
    <source>
        <strain evidence="2">SCGC-AAA261G05</strain>
    </source>
</reference>
<dbReference type="AlphaFoldDB" id="A0A133VBU6"/>
<keyword evidence="3" id="KW-1185">Reference proteome</keyword>
<organism evidence="2 3">
    <name type="scientific">candidate division MSBL1 archaeon SCGC-AAA261G05</name>
    <dbReference type="NCBI Taxonomy" id="1698276"/>
    <lineage>
        <taxon>Archaea</taxon>
        <taxon>Methanobacteriati</taxon>
        <taxon>Methanobacteriota</taxon>
        <taxon>candidate division MSBL1</taxon>
    </lineage>
</organism>
<name>A0A133VBU6_9EURY</name>
<dbReference type="EMBL" id="LHYA01000011">
    <property type="protein sequence ID" value="KXB03931.1"/>
    <property type="molecule type" value="Genomic_DNA"/>
</dbReference>
<evidence type="ECO:0000313" key="2">
    <source>
        <dbReference type="EMBL" id="KXB03931.1"/>
    </source>
</evidence>
<gene>
    <name evidence="2" type="ORF">AKJ47_01330</name>
</gene>
<dbReference type="Gene3D" id="3.90.550.10">
    <property type="entry name" value="Spore Coat Polysaccharide Biosynthesis Protein SpsA, Chain A"/>
    <property type="match status" value="1"/>
</dbReference>
<comment type="caution">
    <text evidence="2">The sequence shown here is derived from an EMBL/GenBank/DDBJ whole genome shotgun (WGS) entry which is preliminary data.</text>
</comment>
<evidence type="ECO:0000256" key="1">
    <source>
        <dbReference type="SAM" id="Phobius"/>
    </source>
</evidence>
<keyword evidence="1" id="KW-0812">Transmembrane</keyword>